<feature type="region of interest" description="Disordered" evidence="1">
    <location>
        <begin position="46"/>
        <end position="79"/>
    </location>
</feature>
<sequence length="91" mass="10704">MSWITPVPAYQYMDYQNRIIGVKKNRYTIEKTNPLVLDRKQDTFEQRVQERMDDQASMPDQERKQSGNKAPFDSHTFGLLTGKGRYIDTLC</sequence>
<evidence type="ECO:0000313" key="2">
    <source>
        <dbReference type="EMBL" id="SDC79720.1"/>
    </source>
</evidence>
<organism evidence="2 3">
    <name type="scientific">Terribacillus halophilus</name>
    <dbReference type="NCBI Taxonomy" id="361279"/>
    <lineage>
        <taxon>Bacteria</taxon>
        <taxon>Bacillati</taxon>
        <taxon>Bacillota</taxon>
        <taxon>Bacilli</taxon>
        <taxon>Bacillales</taxon>
        <taxon>Bacillaceae</taxon>
        <taxon>Terribacillus</taxon>
    </lineage>
</organism>
<accession>A0A1G6PHK3</accession>
<proteinExistence type="predicted"/>
<name>A0A1G6PHK3_9BACI</name>
<protein>
    <submittedName>
        <fullName evidence="2">Uncharacterized protein</fullName>
    </submittedName>
</protein>
<dbReference type="Proteomes" id="UP000198666">
    <property type="component" value="Unassembled WGS sequence"/>
</dbReference>
<dbReference type="OrthoDB" id="2706316at2"/>
<keyword evidence="3" id="KW-1185">Reference proteome</keyword>
<dbReference type="RefSeq" id="WP_093726936.1">
    <property type="nucleotide sequence ID" value="NZ_FMZB01000004.1"/>
</dbReference>
<reference evidence="3" key="1">
    <citation type="submission" date="2016-10" db="EMBL/GenBank/DDBJ databases">
        <authorList>
            <person name="Varghese N."/>
            <person name="Submissions S."/>
        </authorList>
    </citation>
    <scope>NUCLEOTIDE SEQUENCE [LARGE SCALE GENOMIC DNA]</scope>
    <source>
        <strain evidence="3">DSM 21620</strain>
    </source>
</reference>
<dbReference type="EMBL" id="FMZB01000004">
    <property type="protein sequence ID" value="SDC79720.1"/>
    <property type="molecule type" value="Genomic_DNA"/>
</dbReference>
<evidence type="ECO:0000256" key="1">
    <source>
        <dbReference type="SAM" id="MobiDB-lite"/>
    </source>
</evidence>
<evidence type="ECO:0000313" key="3">
    <source>
        <dbReference type="Proteomes" id="UP000198666"/>
    </source>
</evidence>
<dbReference type="AlphaFoldDB" id="A0A1G6PHK3"/>
<gene>
    <name evidence="2" type="ORF">SAMN05421663_104137</name>
</gene>
<feature type="compositionally biased region" description="Basic and acidic residues" evidence="1">
    <location>
        <begin position="46"/>
        <end position="65"/>
    </location>
</feature>